<dbReference type="InterPro" id="IPR003593">
    <property type="entry name" value="AAA+_ATPase"/>
</dbReference>
<dbReference type="PROSITE" id="PS50893">
    <property type="entry name" value="ABC_TRANSPORTER_2"/>
    <property type="match status" value="1"/>
</dbReference>
<evidence type="ECO:0000256" key="5">
    <source>
        <dbReference type="ARBA" id="ARBA00022967"/>
    </source>
</evidence>
<evidence type="ECO:0000256" key="3">
    <source>
        <dbReference type="ARBA" id="ARBA00022741"/>
    </source>
</evidence>
<feature type="domain" description="ABC transporter" evidence="6">
    <location>
        <begin position="22"/>
        <end position="243"/>
    </location>
</feature>
<protein>
    <submittedName>
        <fullName evidence="7">Teichoic acids export ABC transporter ATP-binding subunit TagH</fullName>
    </submittedName>
</protein>
<evidence type="ECO:0000313" key="8">
    <source>
        <dbReference type="Proteomes" id="UP001597383"/>
    </source>
</evidence>
<dbReference type="Proteomes" id="UP001597383">
    <property type="component" value="Unassembled WGS sequence"/>
</dbReference>
<keyword evidence="3" id="KW-0547">Nucleotide-binding</keyword>
<keyword evidence="8" id="KW-1185">Reference proteome</keyword>
<dbReference type="Gene3D" id="3.40.50.300">
    <property type="entry name" value="P-loop containing nucleotide triphosphate hydrolases"/>
    <property type="match status" value="1"/>
</dbReference>
<organism evidence="7 8">
    <name type="scientific">Ornithinibacillus salinisoli</name>
    <dbReference type="NCBI Taxonomy" id="1848459"/>
    <lineage>
        <taxon>Bacteria</taxon>
        <taxon>Bacillati</taxon>
        <taxon>Bacillota</taxon>
        <taxon>Bacilli</taxon>
        <taxon>Bacillales</taxon>
        <taxon>Bacillaceae</taxon>
        <taxon>Ornithinibacillus</taxon>
    </lineage>
</organism>
<dbReference type="EMBL" id="JBHUHQ010000015">
    <property type="protein sequence ID" value="MFD2044505.1"/>
    <property type="molecule type" value="Genomic_DNA"/>
</dbReference>
<accession>A0ABW4W2I3</accession>
<dbReference type="PANTHER" id="PTHR46743">
    <property type="entry name" value="TEICHOIC ACIDS EXPORT ATP-BINDING PROTEIN TAGH"/>
    <property type="match status" value="1"/>
</dbReference>
<dbReference type="NCBIfam" id="NF010066">
    <property type="entry name" value="PRK13546.1"/>
    <property type="match status" value="1"/>
</dbReference>
<name>A0ABW4W2I3_9BACI</name>
<keyword evidence="5" id="KW-1278">Translocase</keyword>
<dbReference type="PANTHER" id="PTHR46743:SF2">
    <property type="entry name" value="TEICHOIC ACIDS EXPORT ATP-BINDING PROTEIN TAGH"/>
    <property type="match status" value="1"/>
</dbReference>
<dbReference type="CDD" id="cd03220">
    <property type="entry name" value="ABC_KpsT_Wzt"/>
    <property type="match status" value="1"/>
</dbReference>
<comment type="caution">
    <text evidence="7">The sequence shown here is derived from an EMBL/GenBank/DDBJ whole genome shotgun (WGS) entry which is preliminary data.</text>
</comment>
<comment type="similarity">
    <text evidence="1">Belongs to the ABC transporter superfamily.</text>
</comment>
<keyword evidence="4 7" id="KW-0067">ATP-binding</keyword>
<dbReference type="SMART" id="SM00382">
    <property type="entry name" value="AAA"/>
    <property type="match status" value="1"/>
</dbReference>
<dbReference type="RefSeq" id="WP_377556467.1">
    <property type="nucleotide sequence ID" value="NZ_JBHUHQ010000015.1"/>
</dbReference>
<dbReference type="InterPro" id="IPR027417">
    <property type="entry name" value="P-loop_NTPase"/>
</dbReference>
<evidence type="ECO:0000256" key="1">
    <source>
        <dbReference type="ARBA" id="ARBA00005417"/>
    </source>
</evidence>
<reference evidence="8" key="1">
    <citation type="journal article" date="2019" name="Int. J. Syst. Evol. Microbiol.">
        <title>The Global Catalogue of Microorganisms (GCM) 10K type strain sequencing project: providing services to taxonomists for standard genome sequencing and annotation.</title>
        <authorList>
            <consortium name="The Broad Institute Genomics Platform"/>
            <consortium name="The Broad Institute Genome Sequencing Center for Infectious Disease"/>
            <person name="Wu L."/>
            <person name="Ma J."/>
        </authorList>
    </citation>
    <scope>NUCLEOTIDE SEQUENCE [LARGE SCALE GENOMIC DNA]</scope>
    <source>
        <strain evidence="8">R28</strain>
    </source>
</reference>
<dbReference type="InterPro" id="IPR015860">
    <property type="entry name" value="ABC_transpr_TagH-like"/>
</dbReference>
<dbReference type="Pfam" id="PF00005">
    <property type="entry name" value="ABC_tran"/>
    <property type="match status" value="1"/>
</dbReference>
<proteinExistence type="inferred from homology"/>
<dbReference type="SUPFAM" id="SSF52540">
    <property type="entry name" value="P-loop containing nucleoside triphosphate hydrolases"/>
    <property type="match status" value="1"/>
</dbReference>
<gene>
    <name evidence="7" type="primary">tagH</name>
    <name evidence="7" type="ORF">ACFSJF_09525</name>
</gene>
<evidence type="ECO:0000259" key="6">
    <source>
        <dbReference type="PROSITE" id="PS50893"/>
    </source>
</evidence>
<evidence type="ECO:0000256" key="2">
    <source>
        <dbReference type="ARBA" id="ARBA00022448"/>
    </source>
</evidence>
<dbReference type="GO" id="GO:0005524">
    <property type="term" value="F:ATP binding"/>
    <property type="evidence" value="ECO:0007669"/>
    <property type="project" value="UniProtKB-KW"/>
</dbReference>
<dbReference type="InterPro" id="IPR050683">
    <property type="entry name" value="Bact_Polysacc_Export_ATP-bd"/>
</dbReference>
<evidence type="ECO:0000256" key="4">
    <source>
        <dbReference type="ARBA" id="ARBA00022840"/>
    </source>
</evidence>
<dbReference type="InterPro" id="IPR003439">
    <property type="entry name" value="ABC_transporter-like_ATP-bd"/>
</dbReference>
<keyword evidence="2" id="KW-0813">Transport</keyword>
<sequence length="271" mass="30426">MKKTIDLLDITKKHKLYTSTSQKVKDIFLRKSFGEDFYALRGVNFEAYNGEVVGLVGVNGAGKSTLSNIIAGILPETSGTVNVKGDVALIAIASGLKGNLTGRENIELKCLMLGFTKEEIKALEPQIIEFAELGKFIDQPIKSYSTGMRSRLGFAISVSIDPDIIIIDEALAVGDKAFNEKAFNKVMEFKKRGKTILFVSHSIKLMERFADKILWLEYGQVKDYGLREDILPKYEAFIKKYKKMSKAEKESYKEKSLRQQYGTDMFAETSK</sequence>
<evidence type="ECO:0000313" key="7">
    <source>
        <dbReference type="EMBL" id="MFD2044505.1"/>
    </source>
</evidence>